<keyword evidence="2" id="KW-1185">Reference proteome</keyword>
<evidence type="ECO:0000313" key="2">
    <source>
        <dbReference type="Proteomes" id="UP000828941"/>
    </source>
</evidence>
<sequence>MGSTLICICLHKYRQMIIYYMLILFASSSILTHVGVASVAEGRAISKLIEAAQKGLKEEALVMVRRTQIGSRPPKCERRCRNCVHCEAVQVPVAPQFQTHRTHSAAKAISTVTIEYSRGDDVSNYKPIGWKCKCGDNFYNP</sequence>
<gene>
    <name evidence="1" type="ORF">L6164_024086</name>
</gene>
<dbReference type="Proteomes" id="UP000828941">
    <property type="component" value="Chromosome 10"/>
</dbReference>
<comment type="caution">
    <text evidence="1">The sequence shown here is derived from an EMBL/GenBank/DDBJ whole genome shotgun (WGS) entry which is preliminary data.</text>
</comment>
<organism evidence="1 2">
    <name type="scientific">Bauhinia variegata</name>
    <name type="common">Purple orchid tree</name>
    <name type="synonym">Phanera variegata</name>
    <dbReference type="NCBI Taxonomy" id="167791"/>
    <lineage>
        <taxon>Eukaryota</taxon>
        <taxon>Viridiplantae</taxon>
        <taxon>Streptophyta</taxon>
        <taxon>Embryophyta</taxon>
        <taxon>Tracheophyta</taxon>
        <taxon>Spermatophyta</taxon>
        <taxon>Magnoliopsida</taxon>
        <taxon>eudicotyledons</taxon>
        <taxon>Gunneridae</taxon>
        <taxon>Pentapetalae</taxon>
        <taxon>rosids</taxon>
        <taxon>fabids</taxon>
        <taxon>Fabales</taxon>
        <taxon>Fabaceae</taxon>
        <taxon>Cercidoideae</taxon>
        <taxon>Cercideae</taxon>
        <taxon>Bauhiniinae</taxon>
        <taxon>Bauhinia</taxon>
    </lineage>
</organism>
<proteinExistence type="predicted"/>
<protein>
    <submittedName>
        <fullName evidence="1">Uncharacterized protein</fullName>
    </submittedName>
</protein>
<dbReference type="EMBL" id="CM039435">
    <property type="protein sequence ID" value="KAI4316069.1"/>
    <property type="molecule type" value="Genomic_DNA"/>
</dbReference>
<reference evidence="1 2" key="1">
    <citation type="journal article" date="2022" name="DNA Res.">
        <title>Chromosomal-level genome assembly of the orchid tree Bauhinia variegata (Leguminosae; Cercidoideae) supports the allotetraploid origin hypothesis of Bauhinia.</title>
        <authorList>
            <person name="Zhong Y."/>
            <person name="Chen Y."/>
            <person name="Zheng D."/>
            <person name="Pang J."/>
            <person name="Liu Y."/>
            <person name="Luo S."/>
            <person name="Meng S."/>
            <person name="Qian L."/>
            <person name="Wei D."/>
            <person name="Dai S."/>
            <person name="Zhou R."/>
        </authorList>
    </citation>
    <scope>NUCLEOTIDE SEQUENCE [LARGE SCALE GENOMIC DNA]</scope>
    <source>
        <strain evidence="1">BV-YZ2020</strain>
    </source>
</reference>
<name>A0ACB9LXZ1_BAUVA</name>
<evidence type="ECO:0000313" key="1">
    <source>
        <dbReference type="EMBL" id="KAI4316069.1"/>
    </source>
</evidence>
<accession>A0ACB9LXZ1</accession>